<dbReference type="STRING" id="1077974.GOEFS_036_01050"/>
<gene>
    <name evidence="5" type="ORF">GOEFS_036_01050</name>
</gene>
<dbReference type="SUPFAM" id="SSF53448">
    <property type="entry name" value="Nucleotide-diphospho-sugar transferases"/>
    <property type="match status" value="1"/>
</dbReference>
<comment type="caution">
    <text evidence="5">The sequence shown here is derived from an EMBL/GenBank/DDBJ whole genome shotgun (WGS) entry which is preliminary data.</text>
</comment>
<evidence type="ECO:0000256" key="2">
    <source>
        <dbReference type="ARBA" id="ARBA00022676"/>
    </source>
</evidence>
<keyword evidence="6" id="KW-1185">Reference proteome</keyword>
<protein>
    <submittedName>
        <fullName evidence="5">Putative glycosyltransferase</fullName>
    </submittedName>
</protein>
<dbReference type="InterPro" id="IPR029044">
    <property type="entry name" value="Nucleotide-diphossugar_trans"/>
</dbReference>
<dbReference type="InterPro" id="IPR001173">
    <property type="entry name" value="Glyco_trans_2-like"/>
</dbReference>
<dbReference type="eggNOG" id="COG0463">
    <property type="taxonomic scope" value="Bacteria"/>
</dbReference>
<dbReference type="Gene3D" id="3.90.550.10">
    <property type="entry name" value="Spore Coat Polysaccharide Biosynthesis Protein SpsA, Chain A"/>
    <property type="match status" value="1"/>
</dbReference>
<dbReference type="EMBL" id="BAEH01000036">
    <property type="protein sequence ID" value="GAB17666.1"/>
    <property type="molecule type" value="Genomic_DNA"/>
</dbReference>
<sequence>MPFYGDVAHFKQAVTSVVGQSDTGWRLVVVDDCYPDPEPARWLKSLDDPRIVYLCNDTNLGVNGNFRRCVDLVESDYFVVMGCDDVMAPDYLATVTRLAAANADAVVVQPGVDVIDDAGAPVRPLGDRIKSRLAPSRASVLSGEALARSLFHGNWTYFPSLLWRTSAVRAVGFRTGFDVVLDLALLIDLTVDGGSLAYDPTVVFSYRRHGGSVSSVQAVDGRRFDEENRFFAEQADRCRELGWTSAERAARIHATSRLNQAISRWSSRSSQ</sequence>
<dbReference type="GO" id="GO:0016757">
    <property type="term" value="F:glycosyltransferase activity"/>
    <property type="evidence" value="ECO:0007669"/>
    <property type="project" value="UniProtKB-KW"/>
</dbReference>
<dbReference type="Pfam" id="PF00535">
    <property type="entry name" value="Glycos_transf_2"/>
    <property type="match status" value="1"/>
</dbReference>
<organism evidence="5 6">
    <name type="scientific">Gordonia effusa NBRC 100432</name>
    <dbReference type="NCBI Taxonomy" id="1077974"/>
    <lineage>
        <taxon>Bacteria</taxon>
        <taxon>Bacillati</taxon>
        <taxon>Actinomycetota</taxon>
        <taxon>Actinomycetes</taxon>
        <taxon>Mycobacteriales</taxon>
        <taxon>Gordoniaceae</taxon>
        <taxon>Gordonia</taxon>
    </lineage>
</organism>
<keyword evidence="3 5" id="KW-0808">Transferase</keyword>
<dbReference type="AlphaFoldDB" id="H0QXW5"/>
<evidence type="ECO:0000259" key="4">
    <source>
        <dbReference type="Pfam" id="PF00535"/>
    </source>
</evidence>
<proteinExistence type="inferred from homology"/>
<dbReference type="Proteomes" id="UP000035034">
    <property type="component" value="Unassembled WGS sequence"/>
</dbReference>
<dbReference type="PANTHER" id="PTHR43685:SF5">
    <property type="entry name" value="GLYCOSYLTRANSFERASE EPSE-RELATED"/>
    <property type="match status" value="1"/>
</dbReference>
<name>H0QXW5_9ACTN</name>
<evidence type="ECO:0000313" key="6">
    <source>
        <dbReference type="Proteomes" id="UP000035034"/>
    </source>
</evidence>
<dbReference type="InterPro" id="IPR050834">
    <property type="entry name" value="Glycosyltransf_2"/>
</dbReference>
<evidence type="ECO:0000256" key="1">
    <source>
        <dbReference type="ARBA" id="ARBA00006739"/>
    </source>
</evidence>
<accession>H0QXW5</accession>
<dbReference type="PANTHER" id="PTHR43685">
    <property type="entry name" value="GLYCOSYLTRANSFERASE"/>
    <property type="match status" value="1"/>
</dbReference>
<evidence type="ECO:0000256" key="3">
    <source>
        <dbReference type="ARBA" id="ARBA00022679"/>
    </source>
</evidence>
<reference evidence="5 6" key="1">
    <citation type="submission" date="2011-12" db="EMBL/GenBank/DDBJ databases">
        <title>Whole genome shotgun sequence of Gordonia effusa NBRC 100432.</title>
        <authorList>
            <person name="Yoshida I."/>
            <person name="Takarada H."/>
            <person name="Hosoyama A."/>
            <person name="Tsuchikane K."/>
            <person name="Katsumata H."/>
            <person name="Yamazaki S."/>
            <person name="Fujita N."/>
        </authorList>
    </citation>
    <scope>NUCLEOTIDE SEQUENCE [LARGE SCALE GENOMIC DNA]</scope>
    <source>
        <strain evidence="5 6">NBRC 100432</strain>
    </source>
</reference>
<keyword evidence="2" id="KW-0328">Glycosyltransferase</keyword>
<evidence type="ECO:0000313" key="5">
    <source>
        <dbReference type="EMBL" id="GAB17666.1"/>
    </source>
</evidence>
<feature type="domain" description="Glycosyltransferase 2-like" evidence="4">
    <location>
        <begin position="1"/>
        <end position="112"/>
    </location>
</feature>
<comment type="similarity">
    <text evidence="1">Belongs to the glycosyltransferase 2 family.</text>
</comment>